<organism evidence="4 5">
    <name type="scientific">Parasediminibacterium paludis</name>
    <dbReference type="NCBI Taxonomy" id="908966"/>
    <lineage>
        <taxon>Bacteria</taxon>
        <taxon>Pseudomonadati</taxon>
        <taxon>Bacteroidota</taxon>
        <taxon>Chitinophagia</taxon>
        <taxon>Chitinophagales</taxon>
        <taxon>Chitinophagaceae</taxon>
        <taxon>Parasediminibacterium</taxon>
    </lineage>
</organism>
<dbReference type="InterPro" id="IPR029063">
    <property type="entry name" value="SAM-dependent_MTases_sf"/>
</dbReference>
<dbReference type="Pfam" id="PF13588">
    <property type="entry name" value="HSDR_N_2"/>
    <property type="match status" value="1"/>
</dbReference>
<name>A0ABV8PWX3_9BACT</name>
<dbReference type="GO" id="GO:0004519">
    <property type="term" value="F:endonuclease activity"/>
    <property type="evidence" value="ECO:0007669"/>
    <property type="project" value="UniProtKB-KW"/>
</dbReference>
<dbReference type="InterPro" id="IPR003356">
    <property type="entry name" value="DNA_methylase_A-5"/>
</dbReference>
<dbReference type="RefSeq" id="WP_379012966.1">
    <property type="nucleotide sequence ID" value="NZ_JBHSDC010000007.1"/>
</dbReference>
<feature type="domain" description="Type I restriction enzyme R protein N-terminal" evidence="3">
    <location>
        <begin position="41"/>
        <end position="148"/>
    </location>
</feature>
<evidence type="ECO:0000313" key="4">
    <source>
        <dbReference type="EMBL" id="MFC4231479.1"/>
    </source>
</evidence>
<sequence>MSDTKNTVLNEPAIDYVANVEIPDGKIADYITGKYVKETEQEAVRQNFERTLVEEYQYPNTDIQVDFNIKVWDGDKQKNKKVPLVVMHHDKEEPYVLVVITNPKSNPTDKNGGATDLEQMLVDVVSAEYGCWTNGIETIYFQKKKSKFETDVFPVNDFPRYGEDASFIYTTDRRRLRVATGNNLLYAFKRCHDYIHANQGGSKEQIFWEFLKILFAKIEDETHGGRPRFAIRSAEERNDKQGHKEVKDRIEILFKEVRKRNEFNGLFDAQTEGLLFNPETISYIVAQLEKYDFIHSSVDVKGVAYETIVGPTLEGTKGEFFTPRNVVKMVVKMLDPKPNDRIYDPACGTGGFIVMAFNYVSEKLRQQHKANWKNPNKPTEEEEKALFDEVHQAGYNIFGTDFNSNLVKAAQMNMIMNNDGRGGLYAENGLEDPNAWKSKEAKQKIQLGSMDFVMANPPFGAKIKIDRNEILEHYELAHGWSKTEDGKWVQEGNLKNALEPEVLFVERCIKLLKPGTGKCGIVLPDSILSNPGYAYVRYWILQNCQVLASVDLPVETFLPRTGTQTSVLILRRKSDQEKLMESMSGQMKPYEIFMANVKKVGKDRRGGFVYKKDEKGRDIVNRDLYKPFAESTILDFLPVVETTGRIVDDELPKVAAMFHQYNKSK</sequence>
<accession>A0ABV8PWX3</accession>
<dbReference type="PRINTS" id="PR00507">
    <property type="entry name" value="N12N6MTFRASE"/>
</dbReference>
<dbReference type="SUPFAM" id="SSF53335">
    <property type="entry name" value="S-adenosyl-L-methionine-dependent methyltransferases"/>
    <property type="match status" value="1"/>
</dbReference>
<evidence type="ECO:0000313" key="5">
    <source>
        <dbReference type="Proteomes" id="UP001595906"/>
    </source>
</evidence>
<comment type="caution">
    <text evidence="4">The sequence shown here is derived from an EMBL/GenBank/DDBJ whole genome shotgun (WGS) entry which is preliminary data.</text>
</comment>
<evidence type="ECO:0000256" key="1">
    <source>
        <dbReference type="ARBA" id="ARBA00006594"/>
    </source>
</evidence>
<keyword evidence="4" id="KW-0255">Endonuclease</keyword>
<reference evidence="5" key="1">
    <citation type="journal article" date="2019" name="Int. J. Syst. Evol. Microbiol.">
        <title>The Global Catalogue of Microorganisms (GCM) 10K type strain sequencing project: providing services to taxonomists for standard genome sequencing and annotation.</title>
        <authorList>
            <consortium name="The Broad Institute Genomics Platform"/>
            <consortium name="The Broad Institute Genome Sequencing Center for Infectious Disease"/>
            <person name="Wu L."/>
            <person name="Ma J."/>
        </authorList>
    </citation>
    <scope>NUCLEOTIDE SEQUENCE [LARGE SCALE GENOMIC DNA]</scope>
    <source>
        <strain evidence="5">CECT 8010</strain>
    </source>
</reference>
<comment type="similarity">
    <text evidence="1">Belongs to the N(4)/N(6)-methyltransferase family.</text>
</comment>
<dbReference type="Gene3D" id="3.40.50.150">
    <property type="entry name" value="Vaccinia Virus protein VP39"/>
    <property type="match status" value="1"/>
</dbReference>
<keyword evidence="4" id="KW-0378">Hydrolase</keyword>
<dbReference type="InterPro" id="IPR029464">
    <property type="entry name" value="HSDR_N"/>
</dbReference>
<gene>
    <name evidence="4" type="ORF">ACFOW1_06240</name>
</gene>
<keyword evidence="5" id="KW-1185">Reference proteome</keyword>
<feature type="domain" description="DNA methylase adenine-specific" evidence="2">
    <location>
        <begin position="298"/>
        <end position="576"/>
    </location>
</feature>
<dbReference type="Proteomes" id="UP001595906">
    <property type="component" value="Unassembled WGS sequence"/>
</dbReference>
<dbReference type="PANTHER" id="PTHR42998:SF1">
    <property type="entry name" value="TYPE I RESTRICTION ENZYME HINDI METHYLASE SUBUNIT"/>
    <property type="match status" value="1"/>
</dbReference>
<evidence type="ECO:0000259" key="3">
    <source>
        <dbReference type="Pfam" id="PF13588"/>
    </source>
</evidence>
<evidence type="ECO:0000259" key="2">
    <source>
        <dbReference type="Pfam" id="PF02384"/>
    </source>
</evidence>
<dbReference type="InterPro" id="IPR052916">
    <property type="entry name" value="Type-I_RE_MTase_Subunit"/>
</dbReference>
<keyword evidence="4" id="KW-0540">Nuclease</keyword>
<dbReference type="PANTHER" id="PTHR42998">
    <property type="entry name" value="TYPE I RESTRICTION ENZYME HINDVIIP M PROTEIN-RELATED"/>
    <property type="match status" value="1"/>
</dbReference>
<protein>
    <submittedName>
        <fullName evidence="4">Restriction endonuclease subunit M</fullName>
    </submittedName>
</protein>
<proteinExistence type="inferred from homology"/>
<dbReference type="Pfam" id="PF02384">
    <property type="entry name" value="N6_Mtase"/>
    <property type="match status" value="1"/>
</dbReference>
<dbReference type="EMBL" id="JBHSDC010000007">
    <property type="protein sequence ID" value="MFC4231479.1"/>
    <property type="molecule type" value="Genomic_DNA"/>
</dbReference>